<gene>
    <name evidence="3" type="ORF">KI387_044212</name>
</gene>
<evidence type="ECO:0000313" key="3">
    <source>
        <dbReference type="EMBL" id="KAH9310267.1"/>
    </source>
</evidence>
<dbReference type="Gene3D" id="3.30.70.270">
    <property type="match status" value="1"/>
</dbReference>
<dbReference type="InterPro" id="IPR000588">
    <property type="entry name" value="Pept_A3A"/>
</dbReference>
<evidence type="ECO:0000259" key="1">
    <source>
        <dbReference type="Pfam" id="PF00078"/>
    </source>
</evidence>
<feature type="domain" description="Peptidase A3A" evidence="2">
    <location>
        <begin position="252"/>
        <end position="355"/>
    </location>
</feature>
<dbReference type="GO" id="GO:0006508">
    <property type="term" value="P:proteolysis"/>
    <property type="evidence" value="ECO:0007669"/>
    <property type="project" value="InterPro"/>
</dbReference>
<dbReference type="InterPro" id="IPR043128">
    <property type="entry name" value="Rev_trsase/Diguanyl_cyclase"/>
</dbReference>
<sequence length="582" mass="67745">MKTYNKVSFGDEFIKKAKETKPKVIPEELPLPEDLQEEEEFWKRSAEYDDLKHKEDMYELGKLCIHCKEYPKEIAEFCKNCYLEQSHERDINKCEEQPENFKLIVTSPQSTYINTTWKFKGYKAYNLHAYLDTGAGMNLALKAAIPEELWQKGGRSMTGNTVEGNRIIMDTYATNIPITIGRGRFVIKMIWQCECHNADILLGNEFLLAYSPFNQTKNFVSLQLDNQTYYTERVKQAYRITDNEFLKKHQSIIMDTYATNIPITIGGGRFVIKMIWQCECHNADILLGNEFLLAYSPFNQTKNFVSLQVDNETYYTERVKQAYRITDNEFLKKHQSIRDAKIGGKIEESLKVEEVKDKIPILVNRAEEQQDFSSILEFEQEKVYETEIINKINNHYANIEAIKKQLSLAIITQKLQNNISINPLLLWEKDKARCNTKFIDPHAVVRVRPMYCSDKDRIEFKTQLQEQLKLGLIRPSLSIHSSPAFCVRNHAETLRGKARIVINYKKLNDYTISDGYFIPNIHQLISRIKNAKIFSKLDCKSGYWQIKMSEEAIPLTVISSPQGQYEWLAMPFGLKNAPNIFQ</sequence>
<name>A0AA38L7K5_TAXCH</name>
<dbReference type="GO" id="GO:0004190">
    <property type="term" value="F:aspartic-type endopeptidase activity"/>
    <property type="evidence" value="ECO:0007669"/>
    <property type="project" value="InterPro"/>
</dbReference>
<dbReference type="Proteomes" id="UP000824469">
    <property type="component" value="Unassembled WGS sequence"/>
</dbReference>
<dbReference type="InterPro" id="IPR053134">
    <property type="entry name" value="RNA-dir_DNA_polymerase"/>
</dbReference>
<comment type="caution">
    <text evidence="3">The sequence shown here is derived from an EMBL/GenBank/DDBJ whole genome shotgun (WGS) entry which is preliminary data.</text>
</comment>
<evidence type="ECO:0000259" key="2">
    <source>
        <dbReference type="Pfam" id="PF02160"/>
    </source>
</evidence>
<dbReference type="CDD" id="cd01647">
    <property type="entry name" value="RT_LTR"/>
    <property type="match status" value="1"/>
</dbReference>
<dbReference type="Pfam" id="PF00078">
    <property type="entry name" value="RVT_1"/>
    <property type="match status" value="1"/>
</dbReference>
<proteinExistence type="predicted"/>
<dbReference type="PANTHER" id="PTHR24559">
    <property type="entry name" value="TRANSPOSON TY3-I GAG-POL POLYPROTEIN"/>
    <property type="match status" value="1"/>
</dbReference>
<dbReference type="InterPro" id="IPR043502">
    <property type="entry name" value="DNA/RNA_pol_sf"/>
</dbReference>
<dbReference type="SUPFAM" id="SSF56672">
    <property type="entry name" value="DNA/RNA polymerases"/>
    <property type="match status" value="1"/>
</dbReference>
<feature type="domain" description="Reverse transcriptase" evidence="1">
    <location>
        <begin position="495"/>
        <end position="582"/>
    </location>
</feature>
<dbReference type="PANTHER" id="PTHR24559:SF444">
    <property type="entry name" value="REVERSE TRANSCRIPTASE DOMAIN-CONTAINING PROTEIN"/>
    <property type="match status" value="1"/>
</dbReference>
<dbReference type="AlphaFoldDB" id="A0AA38L7K5"/>
<dbReference type="EMBL" id="JAHRHJ020000007">
    <property type="protein sequence ID" value="KAH9310267.1"/>
    <property type="molecule type" value="Genomic_DNA"/>
</dbReference>
<protein>
    <submittedName>
        <fullName evidence="3">Uncharacterized protein</fullName>
    </submittedName>
</protein>
<dbReference type="Gene3D" id="3.10.10.10">
    <property type="entry name" value="HIV Type 1 Reverse Transcriptase, subunit A, domain 1"/>
    <property type="match status" value="1"/>
</dbReference>
<organism evidence="3 4">
    <name type="scientific">Taxus chinensis</name>
    <name type="common">Chinese yew</name>
    <name type="synonym">Taxus wallichiana var. chinensis</name>
    <dbReference type="NCBI Taxonomy" id="29808"/>
    <lineage>
        <taxon>Eukaryota</taxon>
        <taxon>Viridiplantae</taxon>
        <taxon>Streptophyta</taxon>
        <taxon>Embryophyta</taxon>
        <taxon>Tracheophyta</taxon>
        <taxon>Spermatophyta</taxon>
        <taxon>Pinopsida</taxon>
        <taxon>Pinidae</taxon>
        <taxon>Conifers II</taxon>
        <taxon>Cupressales</taxon>
        <taxon>Taxaceae</taxon>
        <taxon>Taxus</taxon>
    </lineage>
</organism>
<evidence type="ECO:0000313" key="4">
    <source>
        <dbReference type="Proteomes" id="UP000824469"/>
    </source>
</evidence>
<dbReference type="Pfam" id="PF02160">
    <property type="entry name" value="Peptidase_A3"/>
    <property type="match status" value="2"/>
</dbReference>
<reference evidence="3 4" key="1">
    <citation type="journal article" date="2021" name="Nat. Plants">
        <title>The Taxus genome provides insights into paclitaxel biosynthesis.</title>
        <authorList>
            <person name="Xiong X."/>
            <person name="Gou J."/>
            <person name="Liao Q."/>
            <person name="Li Y."/>
            <person name="Zhou Q."/>
            <person name="Bi G."/>
            <person name="Li C."/>
            <person name="Du R."/>
            <person name="Wang X."/>
            <person name="Sun T."/>
            <person name="Guo L."/>
            <person name="Liang H."/>
            <person name="Lu P."/>
            <person name="Wu Y."/>
            <person name="Zhang Z."/>
            <person name="Ro D.K."/>
            <person name="Shang Y."/>
            <person name="Huang S."/>
            <person name="Yan J."/>
        </authorList>
    </citation>
    <scope>NUCLEOTIDE SEQUENCE [LARGE SCALE GENOMIC DNA]</scope>
    <source>
        <strain evidence="3">Ta-2019</strain>
    </source>
</reference>
<keyword evidence="4" id="KW-1185">Reference proteome</keyword>
<accession>A0AA38L7K5</accession>
<feature type="domain" description="Peptidase A3A" evidence="2">
    <location>
        <begin position="108"/>
        <end position="247"/>
    </location>
</feature>
<dbReference type="InterPro" id="IPR000477">
    <property type="entry name" value="RT_dom"/>
</dbReference>